<dbReference type="RefSeq" id="WP_093477707.1">
    <property type="nucleotide sequence ID" value="NZ_FOUI01000014.1"/>
</dbReference>
<evidence type="ECO:0000259" key="9">
    <source>
        <dbReference type="PROSITE" id="PS50839"/>
    </source>
</evidence>
<dbReference type="InterPro" id="IPR000160">
    <property type="entry name" value="GGDEF_dom"/>
</dbReference>
<feature type="domain" description="CHASE" evidence="9">
    <location>
        <begin position="107"/>
        <end position="196"/>
    </location>
</feature>
<dbReference type="Pfam" id="PF03924">
    <property type="entry name" value="CHASE"/>
    <property type="match status" value="1"/>
</dbReference>
<dbReference type="InterPro" id="IPR042240">
    <property type="entry name" value="CHASE_sf"/>
</dbReference>
<evidence type="ECO:0000256" key="3">
    <source>
        <dbReference type="ARBA" id="ARBA00012528"/>
    </source>
</evidence>
<dbReference type="SMART" id="SM01079">
    <property type="entry name" value="CHASE"/>
    <property type="match status" value="1"/>
</dbReference>
<evidence type="ECO:0000256" key="8">
    <source>
        <dbReference type="SAM" id="Phobius"/>
    </source>
</evidence>
<dbReference type="AlphaFoldDB" id="A0A1I4THP1"/>
<reference evidence="12" key="1">
    <citation type="submission" date="2016-10" db="EMBL/GenBank/DDBJ databases">
        <authorList>
            <person name="Varghese N."/>
            <person name="Submissions S."/>
        </authorList>
    </citation>
    <scope>NUCLEOTIDE SEQUENCE [LARGE SCALE GENOMIC DNA]</scope>
    <source>
        <strain evidence="12">DSM 24213</strain>
    </source>
</reference>
<dbReference type="NCBIfam" id="TIGR00254">
    <property type="entry name" value="GGDEF"/>
    <property type="match status" value="1"/>
</dbReference>
<accession>A0A1I4THP1</accession>
<name>A0A1I4THP1_9GAMM</name>
<dbReference type="PROSITE" id="PS50839">
    <property type="entry name" value="CHASE"/>
    <property type="match status" value="1"/>
</dbReference>
<protein>
    <recommendedName>
        <fullName evidence="3">diguanylate cyclase</fullName>
        <ecNumber evidence="3">2.7.7.65</ecNumber>
    </recommendedName>
</protein>
<organism evidence="11 12">
    <name type="scientific">Halopseudomonas yangmingensis</name>
    <dbReference type="NCBI Taxonomy" id="1720063"/>
    <lineage>
        <taxon>Bacteria</taxon>
        <taxon>Pseudomonadati</taxon>
        <taxon>Pseudomonadota</taxon>
        <taxon>Gammaproteobacteria</taxon>
        <taxon>Pseudomonadales</taxon>
        <taxon>Pseudomonadaceae</taxon>
        <taxon>Halopseudomonas</taxon>
    </lineage>
</organism>
<dbReference type="GO" id="GO:0052621">
    <property type="term" value="F:diguanylate cyclase activity"/>
    <property type="evidence" value="ECO:0007669"/>
    <property type="project" value="UniProtKB-EC"/>
</dbReference>
<dbReference type="InterPro" id="IPR006189">
    <property type="entry name" value="CHASE_dom"/>
</dbReference>
<dbReference type="Gene3D" id="3.30.70.270">
    <property type="match status" value="1"/>
</dbReference>
<dbReference type="InterPro" id="IPR035965">
    <property type="entry name" value="PAS-like_dom_sf"/>
</dbReference>
<evidence type="ECO:0000256" key="2">
    <source>
        <dbReference type="ARBA" id="ARBA00004533"/>
    </source>
</evidence>
<dbReference type="CDD" id="cd01949">
    <property type="entry name" value="GGDEF"/>
    <property type="match status" value="1"/>
</dbReference>
<evidence type="ECO:0000313" key="12">
    <source>
        <dbReference type="Proteomes" id="UP000243629"/>
    </source>
</evidence>
<keyword evidence="6 8" id="KW-0472">Membrane</keyword>
<dbReference type="Gene3D" id="3.30.450.350">
    <property type="entry name" value="CHASE domain"/>
    <property type="match status" value="1"/>
</dbReference>
<dbReference type="InterPro" id="IPR050469">
    <property type="entry name" value="Diguanylate_Cyclase"/>
</dbReference>
<evidence type="ECO:0000313" key="11">
    <source>
        <dbReference type="EMBL" id="SFM76175.1"/>
    </source>
</evidence>
<dbReference type="PANTHER" id="PTHR45138">
    <property type="entry name" value="REGULATORY COMPONENTS OF SENSORY TRANSDUCTION SYSTEM"/>
    <property type="match status" value="1"/>
</dbReference>
<dbReference type="FunFam" id="3.30.70.270:FF:000001">
    <property type="entry name" value="Diguanylate cyclase domain protein"/>
    <property type="match status" value="1"/>
</dbReference>
<dbReference type="InterPro" id="IPR029787">
    <property type="entry name" value="Nucleotide_cyclase"/>
</dbReference>
<dbReference type="SMART" id="SM00267">
    <property type="entry name" value="GGDEF"/>
    <property type="match status" value="1"/>
</dbReference>
<dbReference type="SUPFAM" id="SSF55785">
    <property type="entry name" value="PYP-like sensor domain (PAS domain)"/>
    <property type="match status" value="1"/>
</dbReference>
<dbReference type="PROSITE" id="PS50887">
    <property type="entry name" value="GGDEF"/>
    <property type="match status" value="1"/>
</dbReference>
<proteinExistence type="predicted"/>
<dbReference type="STRING" id="1720063.SAMN05216217_11458"/>
<comment type="subcellular location">
    <subcellularLocation>
        <location evidence="2">Cell inner membrane</location>
    </subcellularLocation>
</comment>
<keyword evidence="4 8" id="KW-0812">Transmembrane</keyword>
<feature type="transmembrane region" description="Helical" evidence="8">
    <location>
        <begin position="264"/>
        <end position="284"/>
    </location>
</feature>
<feature type="transmembrane region" description="Helical" evidence="8">
    <location>
        <begin position="12"/>
        <end position="32"/>
    </location>
</feature>
<evidence type="ECO:0000256" key="1">
    <source>
        <dbReference type="ARBA" id="ARBA00001946"/>
    </source>
</evidence>
<comment type="catalytic activity">
    <reaction evidence="7">
        <text>2 GTP = 3',3'-c-di-GMP + 2 diphosphate</text>
        <dbReference type="Rhea" id="RHEA:24898"/>
        <dbReference type="ChEBI" id="CHEBI:33019"/>
        <dbReference type="ChEBI" id="CHEBI:37565"/>
        <dbReference type="ChEBI" id="CHEBI:58805"/>
        <dbReference type="EC" id="2.7.7.65"/>
    </reaction>
</comment>
<evidence type="ECO:0000256" key="4">
    <source>
        <dbReference type="ARBA" id="ARBA00022692"/>
    </source>
</evidence>
<feature type="domain" description="GGDEF" evidence="10">
    <location>
        <begin position="477"/>
        <end position="613"/>
    </location>
</feature>
<dbReference type="Pfam" id="PF00990">
    <property type="entry name" value="GGDEF"/>
    <property type="match status" value="1"/>
</dbReference>
<dbReference type="InterPro" id="IPR043128">
    <property type="entry name" value="Rev_trsase/Diguanyl_cyclase"/>
</dbReference>
<sequence>MPAARQTAHSLIPECLLGVLLAILIGSSLWSWHALQTAEQQQTLARLKLETSALAERIESRFDQQITALERLAERWPVHRDTPDLWRHDALMLTRDYSSFQAIQWLDPDLRIRWTEPLIGNEAALGFQYSPEHPGYPVLMQIRDTLQPALSPLFELRQGGPGLTYYVPVVAQRSQPPVFDGFLIGVFRPQKLLAELTGSIGNRHLILDFSTAGERLFIHQPDTLADHLPAIQMPLRLANRSDILLTARPSQSLVRQSQTHLPEMVLFSGVLTSLLLVSSLWLLLGSRRKAKALRISNRRLQSEIAHRLDIEQSLQASQSKLQLILDMTDHSKDALFLIGLQPTEVIYMNRTCWVALGYSEHELRDLLRIAPQDVMCGYGKWIDSWQTSAAHAGASVSQQTLRHRNGHTIPVEISTRVLSRHCRDYLICIGRNNAAQLEAAEQLRRQSQQDGLTGLFNRRYFDQALASEWRRQRRQQQPLALLMLDVDHFKSFNDLLGHQAGDDALRKLASALGQGLMREGECACRYGGEEFAVILPGADAAECERAAKHLHRAIERLQIAHPGSPLQRLTVSIGAASLMPMAELSPSDLIRLADQALYQAKSQGRNRTCHAEQEQH</sequence>
<dbReference type="Gene3D" id="3.30.450.20">
    <property type="entry name" value="PAS domain"/>
    <property type="match status" value="1"/>
</dbReference>
<dbReference type="PANTHER" id="PTHR45138:SF9">
    <property type="entry name" value="DIGUANYLATE CYCLASE DGCM-RELATED"/>
    <property type="match status" value="1"/>
</dbReference>
<evidence type="ECO:0000259" key="10">
    <source>
        <dbReference type="PROSITE" id="PS50887"/>
    </source>
</evidence>
<keyword evidence="12" id="KW-1185">Reference proteome</keyword>
<evidence type="ECO:0000256" key="5">
    <source>
        <dbReference type="ARBA" id="ARBA00022989"/>
    </source>
</evidence>
<dbReference type="GO" id="GO:0007165">
    <property type="term" value="P:signal transduction"/>
    <property type="evidence" value="ECO:0007669"/>
    <property type="project" value="UniProtKB-ARBA"/>
</dbReference>
<keyword evidence="5 8" id="KW-1133">Transmembrane helix</keyword>
<evidence type="ECO:0000256" key="6">
    <source>
        <dbReference type="ARBA" id="ARBA00023136"/>
    </source>
</evidence>
<dbReference type="Proteomes" id="UP000243629">
    <property type="component" value="Unassembled WGS sequence"/>
</dbReference>
<dbReference type="OrthoDB" id="9812260at2"/>
<evidence type="ECO:0000256" key="7">
    <source>
        <dbReference type="ARBA" id="ARBA00034247"/>
    </source>
</evidence>
<dbReference type="GO" id="GO:0005886">
    <property type="term" value="C:plasma membrane"/>
    <property type="evidence" value="ECO:0007669"/>
    <property type="project" value="UniProtKB-SubCell"/>
</dbReference>
<dbReference type="EMBL" id="FOUI01000014">
    <property type="protein sequence ID" value="SFM76175.1"/>
    <property type="molecule type" value="Genomic_DNA"/>
</dbReference>
<gene>
    <name evidence="11" type="ORF">SAMN05216217_11458</name>
</gene>
<dbReference type="EC" id="2.7.7.65" evidence="3"/>
<dbReference type="SUPFAM" id="SSF55073">
    <property type="entry name" value="Nucleotide cyclase"/>
    <property type="match status" value="1"/>
</dbReference>
<comment type="cofactor">
    <cofactor evidence="1">
        <name>Mg(2+)</name>
        <dbReference type="ChEBI" id="CHEBI:18420"/>
    </cofactor>
</comment>